<protein>
    <submittedName>
        <fullName evidence="8">RagB/SusD family nutrient uptake outer membrane protein</fullName>
    </submittedName>
</protein>
<keyword evidence="4" id="KW-0472">Membrane</keyword>
<evidence type="ECO:0000259" key="6">
    <source>
        <dbReference type="Pfam" id="PF07980"/>
    </source>
</evidence>
<proteinExistence type="inferred from homology"/>
<dbReference type="PROSITE" id="PS51257">
    <property type="entry name" value="PROKAR_LIPOPROTEIN"/>
    <property type="match status" value="1"/>
</dbReference>
<dbReference type="Pfam" id="PF14322">
    <property type="entry name" value="SusD-like_3"/>
    <property type="match status" value="1"/>
</dbReference>
<keyword evidence="9" id="KW-1185">Reference proteome</keyword>
<organism evidence="8 9">
    <name type="scientific">Flagellimonas iocasae</name>
    <dbReference type="NCBI Taxonomy" id="2055905"/>
    <lineage>
        <taxon>Bacteria</taxon>
        <taxon>Pseudomonadati</taxon>
        <taxon>Bacteroidota</taxon>
        <taxon>Flavobacteriia</taxon>
        <taxon>Flavobacteriales</taxon>
        <taxon>Flavobacteriaceae</taxon>
        <taxon>Flagellimonas</taxon>
    </lineage>
</organism>
<comment type="caution">
    <text evidence="8">The sequence shown here is derived from an EMBL/GenBank/DDBJ whole genome shotgun (WGS) entry which is preliminary data.</text>
</comment>
<keyword evidence="3" id="KW-0732">Signal</keyword>
<sequence length="499" mass="54839">MKKIIGIISIITAGLFLSCSEDFLQIPPEDSLSQAIFFETQSDFEQAINATYAPLRNLHQIPVGVNNQGAWGMGELTSDNTYYKYNGNFRAVQNGEGLADFYVNDGNGTVENKYDNNYLIIARANQILALIDEIEFEDNAMKDNIKGQAYFLRALCYFDLVQYFGSVPLHLVPVTGRDDAALPLSTADEIYTQIIADVTEAISLLPVKSAQEVGRATRGSAQMLLGNVYIVQENWSGAESVLSTLITSGEYDLLGDYASVFDAGNENSIESIFEVQFLEGTQGFASSFTYAWLPMPLTAEEVGSITGVAGAQAANTQGFNIPTPDLLSAYEDGDPRKEVSIDSIEVDGVYYPYIDKFWTPHSTPLITGTNWPVYRFSEALLFYAEALNEGGDPGEAETYLNLVRDRVGLTPITGLDQAAMRQAIMDERRVELAFENKRWLDLVRTGTAQEVMSAFGARVKANPQDYYFPAGFGPPAAAFATIYTLFPLPASEAILNPNF</sequence>
<reference evidence="9" key="1">
    <citation type="journal article" date="2019" name="Int. J. Syst. Evol. Microbiol.">
        <title>The Global Catalogue of Microorganisms (GCM) 10K type strain sequencing project: providing services to taxonomists for standard genome sequencing and annotation.</title>
        <authorList>
            <consortium name="The Broad Institute Genomics Platform"/>
            <consortium name="The Broad Institute Genome Sequencing Center for Infectious Disease"/>
            <person name="Wu L."/>
            <person name="Ma J."/>
        </authorList>
    </citation>
    <scope>NUCLEOTIDE SEQUENCE [LARGE SCALE GENOMIC DNA]</scope>
    <source>
        <strain evidence="9">JCM 3389</strain>
    </source>
</reference>
<evidence type="ECO:0000313" key="8">
    <source>
        <dbReference type="EMBL" id="MFD2099056.1"/>
    </source>
</evidence>
<evidence type="ECO:0000256" key="3">
    <source>
        <dbReference type="ARBA" id="ARBA00022729"/>
    </source>
</evidence>
<comment type="similarity">
    <text evidence="2">Belongs to the SusD family.</text>
</comment>
<evidence type="ECO:0000256" key="2">
    <source>
        <dbReference type="ARBA" id="ARBA00006275"/>
    </source>
</evidence>
<dbReference type="Proteomes" id="UP001597342">
    <property type="component" value="Unassembled WGS sequence"/>
</dbReference>
<accession>A0ABW4XWT7</accession>
<comment type="subcellular location">
    <subcellularLocation>
        <location evidence="1">Cell outer membrane</location>
    </subcellularLocation>
</comment>
<feature type="domain" description="SusD-like N-terminal" evidence="7">
    <location>
        <begin position="43"/>
        <end position="229"/>
    </location>
</feature>
<feature type="domain" description="RagB/SusD" evidence="6">
    <location>
        <begin position="350"/>
        <end position="498"/>
    </location>
</feature>
<name>A0ABW4XWT7_9FLAO</name>
<dbReference type="CDD" id="cd08977">
    <property type="entry name" value="SusD"/>
    <property type="match status" value="1"/>
</dbReference>
<dbReference type="Gene3D" id="1.25.40.390">
    <property type="match status" value="1"/>
</dbReference>
<evidence type="ECO:0000259" key="7">
    <source>
        <dbReference type="Pfam" id="PF14322"/>
    </source>
</evidence>
<dbReference type="EMBL" id="JBHUHU010000001">
    <property type="protein sequence ID" value="MFD2099056.1"/>
    <property type="molecule type" value="Genomic_DNA"/>
</dbReference>
<dbReference type="SUPFAM" id="SSF48452">
    <property type="entry name" value="TPR-like"/>
    <property type="match status" value="1"/>
</dbReference>
<dbReference type="InterPro" id="IPR033985">
    <property type="entry name" value="SusD-like_N"/>
</dbReference>
<keyword evidence="5" id="KW-0998">Cell outer membrane</keyword>
<dbReference type="Pfam" id="PF07980">
    <property type="entry name" value="SusD_RagB"/>
    <property type="match status" value="1"/>
</dbReference>
<dbReference type="RefSeq" id="WP_379829819.1">
    <property type="nucleotide sequence ID" value="NZ_JBHUHU010000001.1"/>
</dbReference>
<evidence type="ECO:0000256" key="4">
    <source>
        <dbReference type="ARBA" id="ARBA00023136"/>
    </source>
</evidence>
<dbReference type="InterPro" id="IPR012944">
    <property type="entry name" value="SusD_RagB_dom"/>
</dbReference>
<evidence type="ECO:0000313" key="9">
    <source>
        <dbReference type="Proteomes" id="UP001597342"/>
    </source>
</evidence>
<dbReference type="InterPro" id="IPR011990">
    <property type="entry name" value="TPR-like_helical_dom_sf"/>
</dbReference>
<evidence type="ECO:0000256" key="1">
    <source>
        <dbReference type="ARBA" id="ARBA00004442"/>
    </source>
</evidence>
<gene>
    <name evidence="8" type="ORF">ACFSJE_04665</name>
</gene>
<evidence type="ECO:0000256" key="5">
    <source>
        <dbReference type="ARBA" id="ARBA00023237"/>
    </source>
</evidence>